<sequence length="72" mass="7489">MLKKVTLATLIVSLLLPAVVMAGTIELPRTGQTSTYATGDDGAIQAGVAWPSPRFTAATNTVTDNLTGLVWT</sequence>
<reference evidence="2 3" key="1">
    <citation type="journal article" date="2020" name="J Geophys Res Biogeosci">
        <title>Magnetotaxis as an Adaptation to Enable Bacterial Shuttling of Microbial Sulfur and Sulfur Cycling Across Aquatic Oxic#Anoxic Interfaces.</title>
        <authorList>
            <person name="Li J."/>
            <person name="Liu P."/>
            <person name="Wang J."/>
            <person name="Roberts A.P."/>
            <person name="Pan Y."/>
        </authorList>
    </citation>
    <scope>NUCLEOTIDE SEQUENCE [LARGE SCALE GENOMIC DNA]</scope>
    <source>
        <strain evidence="2 3">MYR-1_YQ</strain>
    </source>
</reference>
<evidence type="ECO:0000256" key="1">
    <source>
        <dbReference type="SAM" id="SignalP"/>
    </source>
</evidence>
<evidence type="ECO:0008006" key="4">
    <source>
        <dbReference type="Google" id="ProtNLM"/>
    </source>
</evidence>
<accession>A0ABS6RYW3</accession>
<protein>
    <recommendedName>
        <fullName evidence="4">Secreted protein</fullName>
    </recommendedName>
</protein>
<dbReference type="EMBL" id="JABXWD010000156">
    <property type="protein sequence ID" value="MBV6341840.1"/>
    <property type="molecule type" value="Genomic_DNA"/>
</dbReference>
<gene>
    <name evidence="2" type="ORF">HWQ67_09605</name>
</gene>
<feature type="non-terminal residue" evidence="2">
    <location>
        <position position="72"/>
    </location>
</feature>
<evidence type="ECO:0000313" key="3">
    <source>
        <dbReference type="Proteomes" id="UP001196980"/>
    </source>
</evidence>
<feature type="signal peptide" evidence="1">
    <location>
        <begin position="1"/>
        <end position="22"/>
    </location>
</feature>
<organism evidence="2 3">
    <name type="scientific">Candidatus Magnetobacterium casense</name>
    <dbReference type="NCBI Taxonomy" id="1455061"/>
    <lineage>
        <taxon>Bacteria</taxon>
        <taxon>Pseudomonadati</taxon>
        <taxon>Nitrospirota</taxon>
        <taxon>Thermodesulfovibrionia</taxon>
        <taxon>Thermodesulfovibrionales</taxon>
        <taxon>Candidatus Magnetobacteriaceae</taxon>
        <taxon>Candidatus Magnetobacterium</taxon>
    </lineage>
</organism>
<comment type="caution">
    <text evidence="2">The sequence shown here is derived from an EMBL/GenBank/DDBJ whole genome shotgun (WGS) entry which is preliminary data.</text>
</comment>
<name>A0ABS6RYW3_9BACT</name>
<dbReference type="Proteomes" id="UP001196980">
    <property type="component" value="Unassembled WGS sequence"/>
</dbReference>
<keyword evidence="3" id="KW-1185">Reference proteome</keyword>
<feature type="chain" id="PRO_5045757686" description="Secreted protein" evidence="1">
    <location>
        <begin position="23"/>
        <end position="72"/>
    </location>
</feature>
<keyword evidence="1" id="KW-0732">Signal</keyword>
<evidence type="ECO:0000313" key="2">
    <source>
        <dbReference type="EMBL" id="MBV6341840.1"/>
    </source>
</evidence>
<proteinExistence type="predicted"/>